<dbReference type="EMBL" id="RCSX01000033">
    <property type="protein sequence ID" value="KAF7917641.1"/>
    <property type="molecule type" value="Genomic_DNA"/>
</dbReference>
<keyword evidence="2" id="KW-1185">Reference proteome</keyword>
<name>A0ABQ7I9K9_9HELO</name>
<organism evidence="1 2">
    <name type="scientific">Botrytis deweyae</name>
    <dbReference type="NCBI Taxonomy" id="2478750"/>
    <lineage>
        <taxon>Eukaryota</taxon>
        <taxon>Fungi</taxon>
        <taxon>Dikarya</taxon>
        <taxon>Ascomycota</taxon>
        <taxon>Pezizomycotina</taxon>
        <taxon>Leotiomycetes</taxon>
        <taxon>Helotiales</taxon>
        <taxon>Sclerotiniaceae</taxon>
        <taxon>Botrytis</taxon>
    </lineage>
</organism>
<protein>
    <submittedName>
        <fullName evidence="1">Uncharacterized protein</fullName>
    </submittedName>
</protein>
<comment type="caution">
    <text evidence="1">The sequence shown here is derived from an EMBL/GenBank/DDBJ whole genome shotgun (WGS) entry which is preliminary data.</text>
</comment>
<accession>A0ABQ7I9K9</accession>
<gene>
    <name evidence="1" type="ORF">EAE98_010057</name>
</gene>
<proteinExistence type="predicted"/>
<evidence type="ECO:0000313" key="2">
    <source>
        <dbReference type="Proteomes" id="UP000783213"/>
    </source>
</evidence>
<dbReference type="Proteomes" id="UP000783213">
    <property type="component" value="Unassembled WGS sequence"/>
</dbReference>
<evidence type="ECO:0000313" key="1">
    <source>
        <dbReference type="EMBL" id="KAF7917641.1"/>
    </source>
</evidence>
<dbReference type="GeneID" id="62236828"/>
<dbReference type="RefSeq" id="XP_038805904.1">
    <property type="nucleotide sequence ID" value="XM_038957678.1"/>
</dbReference>
<reference evidence="1 2" key="1">
    <citation type="journal article" date="2020" name="Genome Biol. Evol.">
        <title>Comparative genomics of Sclerotiniaceae.</title>
        <authorList>
            <person name="Valero Jimenez C.A."/>
            <person name="Steentjes M."/>
            <person name="Scholten O.E."/>
            <person name="Van Kan J.A.L."/>
        </authorList>
    </citation>
    <scope>NUCLEOTIDE SEQUENCE [LARGE SCALE GENOMIC DNA]</scope>
    <source>
        <strain evidence="1 2">B1</strain>
    </source>
</reference>
<sequence length="181" mass="19985">MNCPETFYLSDLRNSTLPEFSILVSGLCMRKHFAHGENGYVNSNAAVNMLLRPGQQKGLATNRNNNIDSECGSLPISICMRIHLVISSYLPTILTNSGCRDVALAKALCEYCVNLTGSVPLPTITNLLHFLMAHKSTGFSQLSPCIMSCHARLVVFVNLSDREKYCRWPTQQNSPDSTTIS</sequence>